<dbReference type="Proteomes" id="UP000287701">
    <property type="component" value="Chromosome"/>
</dbReference>
<dbReference type="InterPro" id="IPR004789">
    <property type="entry name" value="Acetalactate_synth_ssu"/>
</dbReference>
<evidence type="ECO:0000256" key="8">
    <source>
        <dbReference type="RuleBase" id="RU368092"/>
    </source>
</evidence>
<dbReference type="InterPro" id="IPR002912">
    <property type="entry name" value="ACT_dom"/>
</dbReference>
<dbReference type="PANTHER" id="PTHR30239:SF0">
    <property type="entry name" value="ACETOLACTATE SYNTHASE SMALL SUBUNIT 1, CHLOROPLASTIC"/>
    <property type="match status" value="1"/>
</dbReference>
<dbReference type="Gene3D" id="3.30.70.260">
    <property type="match status" value="1"/>
</dbReference>
<dbReference type="OrthoDB" id="1523722at2"/>
<evidence type="ECO:0000256" key="6">
    <source>
        <dbReference type="ARBA" id="ARBA00023304"/>
    </source>
</evidence>
<name>A0A3R5UWG1_ORNRH</name>
<dbReference type="GO" id="GO:0009099">
    <property type="term" value="P:L-valine biosynthetic process"/>
    <property type="evidence" value="ECO:0007669"/>
    <property type="project" value="UniProtKB-UniRule"/>
</dbReference>
<dbReference type="SUPFAM" id="SSF55021">
    <property type="entry name" value="ACT-like"/>
    <property type="match status" value="2"/>
</dbReference>
<evidence type="ECO:0000256" key="1">
    <source>
        <dbReference type="ARBA" id="ARBA00004974"/>
    </source>
</evidence>
<comment type="similarity">
    <text evidence="3 8">Belongs to the acetolactate synthase small subunit family.</text>
</comment>
<dbReference type="Gene3D" id="3.30.70.1150">
    <property type="entry name" value="ACT-like. Chain A, domain 2"/>
    <property type="match status" value="1"/>
</dbReference>
<dbReference type="GO" id="GO:0003984">
    <property type="term" value="F:acetolactate synthase activity"/>
    <property type="evidence" value="ECO:0007669"/>
    <property type="project" value="UniProtKB-UniRule"/>
</dbReference>
<evidence type="ECO:0000259" key="10">
    <source>
        <dbReference type="PROSITE" id="PS51671"/>
    </source>
</evidence>
<evidence type="ECO:0000256" key="9">
    <source>
        <dbReference type="SAM" id="Coils"/>
    </source>
</evidence>
<dbReference type="GO" id="GO:0009097">
    <property type="term" value="P:isoleucine biosynthetic process"/>
    <property type="evidence" value="ECO:0007669"/>
    <property type="project" value="UniProtKB-UniRule"/>
</dbReference>
<dbReference type="EMBL" id="CP035107">
    <property type="protein sequence ID" value="QAR31384.1"/>
    <property type="molecule type" value="Genomic_DNA"/>
</dbReference>
<organism evidence="11 12">
    <name type="scientific">Ornithobacterium rhinotracheale</name>
    <dbReference type="NCBI Taxonomy" id="28251"/>
    <lineage>
        <taxon>Bacteria</taxon>
        <taxon>Pseudomonadati</taxon>
        <taxon>Bacteroidota</taxon>
        <taxon>Flavobacteriia</taxon>
        <taxon>Flavobacteriales</taxon>
        <taxon>Weeksellaceae</taxon>
        <taxon>Ornithobacterium</taxon>
    </lineage>
</organism>
<evidence type="ECO:0000256" key="7">
    <source>
        <dbReference type="ARBA" id="ARBA00048670"/>
    </source>
</evidence>
<dbReference type="PROSITE" id="PS51671">
    <property type="entry name" value="ACT"/>
    <property type="match status" value="1"/>
</dbReference>
<dbReference type="EC" id="2.2.1.6" evidence="8"/>
<dbReference type="NCBIfam" id="TIGR00119">
    <property type="entry name" value="acolac_sm"/>
    <property type="match status" value="1"/>
</dbReference>
<evidence type="ECO:0000256" key="5">
    <source>
        <dbReference type="ARBA" id="ARBA00022605"/>
    </source>
</evidence>
<dbReference type="PANTHER" id="PTHR30239">
    <property type="entry name" value="ACETOLACTATE SYNTHASE SMALL SUBUNIT"/>
    <property type="match status" value="1"/>
</dbReference>
<gene>
    <name evidence="11" type="primary">ilvN</name>
    <name evidence="11" type="ORF">EQP59_08535</name>
</gene>
<dbReference type="CDD" id="cd04878">
    <property type="entry name" value="ACT_AHAS"/>
    <property type="match status" value="1"/>
</dbReference>
<evidence type="ECO:0000313" key="12">
    <source>
        <dbReference type="Proteomes" id="UP000287701"/>
    </source>
</evidence>
<keyword evidence="8 11" id="KW-0808">Transferase</keyword>
<dbReference type="InterPro" id="IPR045865">
    <property type="entry name" value="ACT-like_dom_sf"/>
</dbReference>
<dbReference type="AlphaFoldDB" id="A0A3R5UWG1"/>
<dbReference type="InterPro" id="IPR039557">
    <property type="entry name" value="AHAS_ACT"/>
</dbReference>
<accession>A0A3R5UWG1</accession>
<comment type="catalytic activity">
    <reaction evidence="7 8">
        <text>2 pyruvate + H(+) = (2S)-2-acetolactate + CO2</text>
        <dbReference type="Rhea" id="RHEA:25249"/>
        <dbReference type="ChEBI" id="CHEBI:15361"/>
        <dbReference type="ChEBI" id="CHEBI:15378"/>
        <dbReference type="ChEBI" id="CHEBI:16526"/>
        <dbReference type="ChEBI" id="CHEBI:58476"/>
        <dbReference type="EC" id="2.2.1.6"/>
    </reaction>
</comment>
<evidence type="ECO:0000256" key="4">
    <source>
        <dbReference type="ARBA" id="ARBA00011744"/>
    </source>
</evidence>
<dbReference type="GO" id="GO:0005829">
    <property type="term" value="C:cytosol"/>
    <property type="evidence" value="ECO:0007669"/>
    <property type="project" value="TreeGrafter"/>
</dbReference>
<evidence type="ECO:0000313" key="11">
    <source>
        <dbReference type="EMBL" id="QAR31384.1"/>
    </source>
</evidence>
<dbReference type="UniPathway" id="UPA00049">
    <property type="reaction ID" value="UER00059"/>
</dbReference>
<dbReference type="Pfam" id="PF10369">
    <property type="entry name" value="ALS_ss_C"/>
    <property type="match status" value="1"/>
</dbReference>
<dbReference type="UniPathway" id="UPA00047">
    <property type="reaction ID" value="UER00055"/>
</dbReference>
<dbReference type="GO" id="GO:1990610">
    <property type="term" value="F:acetolactate synthase regulator activity"/>
    <property type="evidence" value="ECO:0007669"/>
    <property type="project" value="UniProtKB-UniRule"/>
</dbReference>
<dbReference type="Pfam" id="PF22629">
    <property type="entry name" value="ACT_AHAS_ss"/>
    <property type="match status" value="1"/>
</dbReference>
<comment type="function">
    <text evidence="8">Catalyzes the conversion of 2 pyruvate molecules into acetolactate in the first common step of the biosynthetic pathway of the branched-amino acids such as leucine, isoleucine, and valine.</text>
</comment>
<evidence type="ECO:0000256" key="3">
    <source>
        <dbReference type="ARBA" id="ARBA00006341"/>
    </source>
</evidence>
<feature type="domain" description="ACT" evidence="10">
    <location>
        <begin position="6"/>
        <end position="86"/>
    </location>
</feature>
<evidence type="ECO:0000256" key="2">
    <source>
        <dbReference type="ARBA" id="ARBA00005025"/>
    </source>
</evidence>
<dbReference type="InterPro" id="IPR019455">
    <property type="entry name" value="Acetolactate_synth_ssu_C"/>
</dbReference>
<keyword evidence="9" id="KW-0175">Coiled coil</keyword>
<dbReference type="InterPro" id="IPR027271">
    <property type="entry name" value="Acetolactate_synth/TF_NikR_C"/>
</dbReference>
<comment type="pathway">
    <text evidence="2 8">Amino-acid biosynthesis; L-valine biosynthesis; L-valine from pyruvate: step 1/4.</text>
</comment>
<reference evidence="11 12" key="1">
    <citation type="submission" date="2019-01" db="EMBL/GenBank/DDBJ databases">
        <title>Whole Genome of Ornithobacterium rhinotracheale FARPER-174b.</title>
        <authorList>
            <person name="Tataje-Lavanda L.A."/>
            <person name="Montalvan A."/>
            <person name="Montesinos R."/>
            <person name="Zimic M."/>
            <person name="Fernandez-Sanchez M."/>
            <person name="Fernandez-Diaz M."/>
        </authorList>
    </citation>
    <scope>NUCLEOTIDE SEQUENCE [LARGE SCALE GENOMIC DNA]</scope>
    <source>
        <strain evidence="11 12">FARPER-174b</strain>
    </source>
</reference>
<keyword evidence="5 8" id="KW-0028">Amino-acid biosynthesis</keyword>
<sequence length="177" mass="20389">MKEEFTLSIYTEDVVGALNKVSLIFSRRHINIASITASTSEVEDIHRYTIVINETEEQVKKLVAQIEKQVDIAKAFYYRNSEVVYQEMALYKLRTESFTQGNVEFVVRRHGANILDVTPEYVIIQKSGWGDEIEALSKELNDNFEVLEYTNSGRVAISKNMTLLQTYIDNLEKNILI</sequence>
<feature type="coiled-coil region" evidence="9">
    <location>
        <begin position="45"/>
        <end position="72"/>
    </location>
</feature>
<comment type="pathway">
    <text evidence="1 8">Amino-acid biosynthesis; L-isoleucine biosynthesis; L-isoleucine from 2-oxobutanoate: step 1/4.</text>
</comment>
<keyword evidence="6 8" id="KW-0100">Branched-chain amino acid biosynthesis</keyword>
<dbReference type="InterPro" id="IPR054480">
    <property type="entry name" value="AHAS_small-like_ACT"/>
</dbReference>
<protein>
    <recommendedName>
        <fullName evidence="8">Acetolactate synthase small subunit</fullName>
        <shortName evidence="8">AHAS</shortName>
        <shortName evidence="8">ALS</shortName>
        <ecNumber evidence="8">2.2.1.6</ecNumber>
    </recommendedName>
    <alternativeName>
        <fullName evidence="8">Acetohydroxy-acid synthase small subunit</fullName>
    </alternativeName>
</protein>
<comment type="subunit">
    <text evidence="4 8">Dimer of large and small chains.</text>
</comment>
<proteinExistence type="inferred from homology"/>
<dbReference type="RefSeq" id="WP_128501816.1">
    <property type="nucleotide sequence ID" value="NZ_CP035107.1"/>
</dbReference>